<dbReference type="RefSeq" id="XP_006695173.1">
    <property type="nucleotide sequence ID" value="XM_006695110.1"/>
</dbReference>
<name>G0SAX1_CHATD</name>
<dbReference type="GeneID" id="18258847"/>
<dbReference type="OMA" id="MEAITQH"/>
<protein>
    <submittedName>
        <fullName evidence="1">Uncharacterized protein</fullName>
    </submittedName>
</protein>
<gene>
    <name evidence="1" type="ORF">CTHT_0048090</name>
</gene>
<sequence length="138" mass="15770">MLLKRKRSESEFSFSPVFSSSHSVNDGFNFNAMSAMDTARRGFFSPRLSVPSHLPSRTLKRFRDNRPPEEEIHQRTLHLLYSAQHRPQELNSQLSQSADLLEPANALRAFDKVPCIISFIVYSLIVNNNTSSERTNAM</sequence>
<dbReference type="STRING" id="759272.G0SAX1"/>
<dbReference type="EMBL" id="GL988044">
    <property type="protein sequence ID" value="EGS19351.1"/>
    <property type="molecule type" value="Genomic_DNA"/>
</dbReference>
<dbReference type="HOGENOM" id="CLU_1855050_0_0_1"/>
<keyword evidence="2" id="KW-1185">Reference proteome</keyword>
<dbReference type="eggNOG" id="ENOG502SFSH">
    <property type="taxonomic scope" value="Eukaryota"/>
</dbReference>
<evidence type="ECO:0000313" key="1">
    <source>
        <dbReference type="EMBL" id="EGS19351.1"/>
    </source>
</evidence>
<reference evidence="1 2" key="1">
    <citation type="journal article" date="2011" name="Cell">
        <title>Insight into structure and assembly of the nuclear pore complex by utilizing the genome of a eukaryotic thermophile.</title>
        <authorList>
            <person name="Amlacher S."/>
            <person name="Sarges P."/>
            <person name="Flemming D."/>
            <person name="van Noort V."/>
            <person name="Kunze R."/>
            <person name="Devos D.P."/>
            <person name="Arumugam M."/>
            <person name="Bork P."/>
            <person name="Hurt E."/>
        </authorList>
    </citation>
    <scope>NUCLEOTIDE SEQUENCE [LARGE SCALE GENOMIC DNA]</scope>
    <source>
        <strain evidence="2">DSM 1495 / CBS 144.50 / IMI 039719</strain>
    </source>
</reference>
<accession>G0SAX1</accession>
<dbReference type="OrthoDB" id="5336357at2759"/>
<organism evidence="2">
    <name type="scientific">Chaetomium thermophilum (strain DSM 1495 / CBS 144.50 / IMI 039719)</name>
    <name type="common">Thermochaetoides thermophila</name>
    <dbReference type="NCBI Taxonomy" id="759272"/>
    <lineage>
        <taxon>Eukaryota</taxon>
        <taxon>Fungi</taxon>
        <taxon>Dikarya</taxon>
        <taxon>Ascomycota</taxon>
        <taxon>Pezizomycotina</taxon>
        <taxon>Sordariomycetes</taxon>
        <taxon>Sordariomycetidae</taxon>
        <taxon>Sordariales</taxon>
        <taxon>Chaetomiaceae</taxon>
        <taxon>Thermochaetoides</taxon>
    </lineage>
</organism>
<dbReference type="Proteomes" id="UP000008066">
    <property type="component" value="Unassembled WGS sequence"/>
</dbReference>
<evidence type="ECO:0000313" key="2">
    <source>
        <dbReference type="Proteomes" id="UP000008066"/>
    </source>
</evidence>
<dbReference type="KEGG" id="cthr:CTHT_0048090"/>
<dbReference type="AlphaFoldDB" id="G0SAX1"/>
<proteinExistence type="predicted"/>